<organism evidence="2 3">
    <name type="scientific">Bacteroides uniformis dnLKV2</name>
    <dbReference type="NCBI Taxonomy" id="1235787"/>
    <lineage>
        <taxon>Bacteria</taxon>
        <taxon>Pseudomonadati</taxon>
        <taxon>Bacteroidota</taxon>
        <taxon>Bacteroidia</taxon>
        <taxon>Bacteroidales</taxon>
        <taxon>Bacteroidaceae</taxon>
        <taxon>Bacteroides</taxon>
    </lineage>
</organism>
<accession>R9HSH0</accession>
<dbReference type="RefSeq" id="WP_016273687.1">
    <property type="nucleotide sequence ID" value="NZ_KE159487.1"/>
</dbReference>
<evidence type="ECO:0000313" key="3">
    <source>
        <dbReference type="Proteomes" id="UP000014212"/>
    </source>
</evidence>
<dbReference type="GO" id="GO:0016758">
    <property type="term" value="F:hexosyltransferase activity"/>
    <property type="evidence" value="ECO:0007669"/>
    <property type="project" value="UniProtKB-ARBA"/>
</dbReference>
<evidence type="ECO:0000259" key="1">
    <source>
        <dbReference type="Pfam" id="PF00535"/>
    </source>
</evidence>
<dbReference type="InterPro" id="IPR029044">
    <property type="entry name" value="Nucleotide-diphossugar_trans"/>
</dbReference>
<feature type="domain" description="Glycosyltransferase 2-like" evidence="1">
    <location>
        <begin position="8"/>
        <end position="174"/>
    </location>
</feature>
<comment type="caution">
    <text evidence="2">The sequence shown here is derived from an EMBL/GenBank/DDBJ whole genome shotgun (WGS) entry which is preliminary data.</text>
</comment>
<dbReference type="SUPFAM" id="SSF53448">
    <property type="entry name" value="Nucleotide-diphospho-sugar transferases"/>
    <property type="match status" value="1"/>
</dbReference>
<proteinExistence type="predicted"/>
<dbReference type="EMBL" id="ASSO01000009">
    <property type="protein sequence ID" value="EOS06967.1"/>
    <property type="molecule type" value="Genomic_DNA"/>
</dbReference>
<protein>
    <recommendedName>
        <fullName evidence="1">Glycosyltransferase 2-like domain-containing protein</fullName>
    </recommendedName>
</protein>
<dbReference type="Pfam" id="PF00535">
    <property type="entry name" value="Glycos_transf_2"/>
    <property type="match status" value="1"/>
</dbReference>
<dbReference type="Proteomes" id="UP000014212">
    <property type="component" value="Unassembled WGS sequence"/>
</dbReference>
<sequence length="310" mass="36377">MNGSITVSICCLTYNHEKYIRQCLDGLIMQKTEFDFEILVHDDASSDATQSIINEYVVAYPNLIKPILQIRNQYSQGISPLRQILFPLVKGKYVALCEGDDYWTDPLKLQKQVNAMESDHSLAGCAHQSLVFYENGTPSHMFHHVKKQILKTKDLLDVRLFHTASFLFKKEVLDYIKDFNSSLYAGDRFLFLACSLKGNILYMPDVMCCYRKNAMGVTSRVSYSLHVLDLKVPEYFHNKDLKFPYYRYLAFVHRAIFSESLDISLKKYIYHFTLFVKYSFSYFPKNLKDIYKALYVSFWWLTKGQKYRIK</sequence>
<dbReference type="HOGENOM" id="CLU_025996_4_4_10"/>
<name>R9HSH0_BACUN</name>
<dbReference type="PANTHER" id="PTHR22916:SF3">
    <property type="entry name" value="UDP-GLCNAC:BETAGAL BETA-1,3-N-ACETYLGLUCOSAMINYLTRANSFERASE-LIKE PROTEIN 1"/>
    <property type="match status" value="1"/>
</dbReference>
<reference evidence="2 3" key="1">
    <citation type="submission" date="2013-04" db="EMBL/GenBank/DDBJ databases">
        <title>The Genome Sequence of Bacteroides uniformis dnLKV2.</title>
        <authorList>
            <consortium name="The Broad Institute Genomics Platform"/>
            <consortium name="The Broad Institute Genome Sequencing Center for Infectious Disease"/>
            <person name="Earl A."/>
            <person name="Xavier R."/>
            <person name="Kuhn K."/>
            <person name="Stappenbeck T."/>
            <person name="Walker B."/>
            <person name="Young S."/>
            <person name="Zeng Q."/>
            <person name="Gargeya S."/>
            <person name="Fitzgerald M."/>
            <person name="Haas B."/>
            <person name="Abouelleil A."/>
            <person name="Allen A.W."/>
            <person name="Alvarado L."/>
            <person name="Arachchi H.M."/>
            <person name="Berlin A.M."/>
            <person name="Chapman S.B."/>
            <person name="Gainer-Dewar J."/>
            <person name="Goldberg J."/>
            <person name="Griggs A."/>
            <person name="Gujja S."/>
            <person name="Hansen M."/>
            <person name="Howarth C."/>
            <person name="Imamovic A."/>
            <person name="Ireland A."/>
            <person name="Larimer J."/>
            <person name="McCowan C."/>
            <person name="Murphy C."/>
            <person name="Pearson M."/>
            <person name="Poon T.W."/>
            <person name="Priest M."/>
            <person name="Roberts A."/>
            <person name="Saif S."/>
            <person name="Shea T."/>
            <person name="Sisk P."/>
            <person name="Sykes S."/>
            <person name="Wortman J."/>
            <person name="Nusbaum C."/>
            <person name="Birren B."/>
        </authorList>
    </citation>
    <scope>NUCLEOTIDE SEQUENCE [LARGE SCALE GENOMIC DNA]</scope>
    <source>
        <strain evidence="3">dnLKV2</strain>
    </source>
</reference>
<evidence type="ECO:0000313" key="2">
    <source>
        <dbReference type="EMBL" id="EOS06967.1"/>
    </source>
</evidence>
<dbReference type="PANTHER" id="PTHR22916">
    <property type="entry name" value="GLYCOSYLTRANSFERASE"/>
    <property type="match status" value="1"/>
</dbReference>
<dbReference type="InterPro" id="IPR001173">
    <property type="entry name" value="Glyco_trans_2-like"/>
</dbReference>
<dbReference type="AlphaFoldDB" id="R9HSH0"/>
<gene>
    <name evidence="2" type="ORF">C801_02739</name>
</gene>
<dbReference type="PATRIC" id="fig|1235787.3.peg.2787"/>
<dbReference type="Gene3D" id="3.90.550.10">
    <property type="entry name" value="Spore Coat Polysaccharide Biosynthesis Protein SpsA, Chain A"/>
    <property type="match status" value="1"/>
</dbReference>